<evidence type="ECO:0000313" key="16">
    <source>
        <dbReference type="EMBL" id="CAB4926333.1"/>
    </source>
</evidence>
<evidence type="ECO:0000313" key="15">
    <source>
        <dbReference type="EMBL" id="CAB4323580.1"/>
    </source>
</evidence>
<dbReference type="Pfam" id="PF03447">
    <property type="entry name" value="NAD_binding_3"/>
    <property type="match status" value="1"/>
</dbReference>
<evidence type="ECO:0000256" key="3">
    <source>
        <dbReference type="ARBA" id="ARBA00005062"/>
    </source>
</evidence>
<proteinExistence type="inferred from homology"/>
<evidence type="ECO:0000256" key="2">
    <source>
        <dbReference type="ARBA" id="ARBA00005056"/>
    </source>
</evidence>
<keyword evidence="13" id="KW-0486">Methionine biosynthesis</keyword>
<keyword evidence="10" id="KW-0521">NADP</keyword>
<dbReference type="GO" id="GO:0009088">
    <property type="term" value="P:threonine biosynthetic process"/>
    <property type="evidence" value="ECO:0007669"/>
    <property type="project" value="UniProtKB-UniPathway"/>
</dbReference>
<evidence type="ECO:0000256" key="7">
    <source>
        <dbReference type="ARBA" id="ARBA00022605"/>
    </source>
</evidence>
<keyword evidence="11" id="KW-0560">Oxidoreductase</keyword>
<dbReference type="PROSITE" id="PS51671">
    <property type="entry name" value="ACT"/>
    <property type="match status" value="1"/>
</dbReference>
<name>A0A6J7I5Q4_9ZZZZ</name>
<dbReference type="UniPathway" id="UPA00050">
    <property type="reaction ID" value="UER00063"/>
</dbReference>
<dbReference type="FunFam" id="3.40.50.720:FF:000062">
    <property type="entry name" value="Homoserine dehydrogenase"/>
    <property type="match status" value="1"/>
</dbReference>
<dbReference type="InterPro" id="IPR001342">
    <property type="entry name" value="HDH_cat"/>
</dbReference>
<evidence type="ECO:0000256" key="13">
    <source>
        <dbReference type="ARBA" id="ARBA00023167"/>
    </source>
</evidence>
<protein>
    <recommendedName>
        <fullName evidence="6">Homoserine dehydrogenase</fullName>
        <ecNumber evidence="5">1.1.1.3</ecNumber>
    </recommendedName>
</protein>
<dbReference type="NCBIfam" id="NF004976">
    <property type="entry name" value="PRK06349.1"/>
    <property type="match status" value="1"/>
</dbReference>
<dbReference type="PROSITE" id="PS01042">
    <property type="entry name" value="HOMOSER_DHGENASE"/>
    <property type="match status" value="1"/>
</dbReference>
<keyword evidence="8" id="KW-0791">Threonine biosynthesis</keyword>
<evidence type="ECO:0000256" key="6">
    <source>
        <dbReference type="ARBA" id="ARBA00013376"/>
    </source>
</evidence>
<dbReference type="Gene3D" id="3.30.360.10">
    <property type="entry name" value="Dihydrodipicolinate Reductase, domain 2"/>
    <property type="match status" value="1"/>
</dbReference>
<gene>
    <name evidence="15" type="ORF">UFOPK1392_01336</name>
    <name evidence="16" type="ORF">UFOPK3733_00400</name>
</gene>
<dbReference type="InterPro" id="IPR016204">
    <property type="entry name" value="HDH"/>
</dbReference>
<evidence type="ECO:0000259" key="14">
    <source>
        <dbReference type="PROSITE" id="PS51671"/>
    </source>
</evidence>
<dbReference type="InterPro" id="IPR002912">
    <property type="entry name" value="ACT_dom"/>
</dbReference>
<dbReference type="EC" id="1.1.1.3" evidence="5"/>
<dbReference type="GO" id="GO:0004412">
    <property type="term" value="F:homoserine dehydrogenase activity"/>
    <property type="evidence" value="ECO:0007669"/>
    <property type="project" value="UniProtKB-EC"/>
</dbReference>
<sequence length="445" mass="45561">MNDSPVRVGLLGCGTVGSSLISLLQRQNSLISARAGLNVVVAAVAVRDPDRPRPVGFADAILTTDAASIVVDPTIDVVVEVMGGIEPARALVLAALAAGKPVITANKALLAAHGAELFAAADAAGVDLLFEAAVAGGIPFIRPLRESLRGEPIGRVMGIMNGTTNYILTRMTEAGAQYSDALAEAQALGYAEADPTADVEGLDAAAKIAIVASIAFGVDVTDSMVDAEGISSITADDIAFATRNGFVIKLLAVAERFDTDHGDELIAAVHPVLVPATHPLSSVRDSFNAVFVEGEAVGELMFYGRGAGGDPTASAVLGDLIDASVNLRAGAHGSIGSLGTPRIRPSDQTSSAHYLSLVAVDRPGVLATIASVLGDNGVSIASMAQSAADSELGGSLADDEARLDFITHRVGRRELTATLAALRSLEAVRRVGSVIRVLSEEESES</sequence>
<keyword evidence="9" id="KW-0479">Metal-binding</keyword>
<dbReference type="GO" id="GO:0050661">
    <property type="term" value="F:NADP binding"/>
    <property type="evidence" value="ECO:0007669"/>
    <property type="project" value="InterPro"/>
</dbReference>
<comment type="cofactor">
    <cofactor evidence="1">
        <name>a metal cation</name>
        <dbReference type="ChEBI" id="CHEBI:25213"/>
    </cofactor>
</comment>
<keyword evidence="12" id="KW-0520">NAD</keyword>
<dbReference type="PANTHER" id="PTHR43331">
    <property type="entry name" value="HOMOSERINE DEHYDROGENASE"/>
    <property type="match status" value="1"/>
</dbReference>
<feature type="domain" description="ACT" evidence="14">
    <location>
        <begin position="354"/>
        <end position="436"/>
    </location>
</feature>
<evidence type="ECO:0000256" key="10">
    <source>
        <dbReference type="ARBA" id="ARBA00022857"/>
    </source>
</evidence>
<dbReference type="SUPFAM" id="SSF55021">
    <property type="entry name" value="ACT-like"/>
    <property type="match status" value="1"/>
</dbReference>
<dbReference type="AlphaFoldDB" id="A0A6J7I5Q4"/>
<dbReference type="InterPro" id="IPR005106">
    <property type="entry name" value="Asp/hSer_DH_NAD-bd"/>
</dbReference>
<evidence type="ECO:0000256" key="11">
    <source>
        <dbReference type="ARBA" id="ARBA00023002"/>
    </source>
</evidence>
<dbReference type="Gene3D" id="3.40.50.720">
    <property type="entry name" value="NAD(P)-binding Rossmann-like Domain"/>
    <property type="match status" value="1"/>
</dbReference>
<dbReference type="GO" id="GO:0009086">
    <property type="term" value="P:methionine biosynthetic process"/>
    <property type="evidence" value="ECO:0007669"/>
    <property type="project" value="UniProtKB-KW"/>
</dbReference>
<dbReference type="InterPro" id="IPR019811">
    <property type="entry name" value="HDH_CS"/>
</dbReference>
<evidence type="ECO:0000256" key="1">
    <source>
        <dbReference type="ARBA" id="ARBA00001920"/>
    </source>
</evidence>
<dbReference type="Pfam" id="PF00742">
    <property type="entry name" value="Homoserine_dh"/>
    <property type="match status" value="1"/>
</dbReference>
<comment type="similarity">
    <text evidence="4">Belongs to the homoserine dehydrogenase family.</text>
</comment>
<dbReference type="InterPro" id="IPR045865">
    <property type="entry name" value="ACT-like_dom_sf"/>
</dbReference>
<evidence type="ECO:0000256" key="9">
    <source>
        <dbReference type="ARBA" id="ARBA00022723"/>
    </source>
</evidence>
<dbReference type="EMBL" id="CAFBNC010000011">
    <property type="protein sequence ID" value="CAB4926333.1"/>
    <property type="molecule type" value="Genomic_DNA"/>
</dbReference>
<evidence type="ECO:0000256" key="12">
    <source>
        <dbReference type="ARBA" id="ARBA00023027"/>
    </source>
</evidence>
<comment type="pathway">
    <text evidence="3">Amino-acid biosynthesis; L-methionine biosynthesis via de novo pathway; L-homoserine from L-aspartate: step 3/3.</text>
</comment>
<dbReference type="GO" id="GO:0046872">
    <property type="term" value="F:metal ion binding"/>
    <property type="evidence" value="ECO:0007669"/>
    <property type="project" value="UniProtKB-KW"/>
</dbReference>
<organism evidence="16">
    <name type="scientific">freshwater metagenome</name>
    <dbReference type="NCBI Taxonomy" id="449393"/>
    <lineage>
        <taxon>unclassified sequences</taxon>
        <taxon>metagenomes</taxon>
        <taxon>ecological metagenomes</taxon>
    </lineage>
</organism>
<comment type="pathway">
    <text evidence="2">Amino-acid biosynthesis; L-threonine biosynthesis; L-threonine from L-aspartate: step 3/5.</text>
</comment>
<evidence type="ECO:0000256" key="8">
    <source>
        <dbReference type="ARBA" id="ARBA00022697"/>
    </source>
</evidence>
<dbReference type="EMBL" id="CAEMXZ010000055">
    <property type="protein sequence ID" value="CAB4323580.1"/>
    <property type="molecule type" value="Genomic_DNA"/>
</dbReference>
<dbReference type="InterPro" id="IPR036291">
    <property type="entry name" value="NAD(P)-bd_dom_sf"/>
</dbReference>
<evidence type="ECO:0000256" key="4">
    <source>
        <dbReference type="ARBA" id="ARBA00006753"/>
    </source>
</evidence>
<evidence type="ECO:0000256" key="5">
    <source>
        <dbReference type="ARBA" id="ARBA00013213"/>
    </source>
</evidence>
<dbReference type="UniPathway" id="UPA00051">
    <property type="reaction ID" value="UER00465"/>
</dbReference>
<accession>A0A6J7I5Q4</accession>
<dbReference type="Gene3D" id="3.30.70.260">
    <property type="match status" value="1"/>
</dbReference>
<dbReference type="FunFam" id="3.30.360.10:FF:000005">
    <property type="entry name" value="Homoserine dehydrogenase"/>
    <property type="match status" value="1"/>
</dbReference>
<reference evidence="16" key="1">
    <citation type="submission" date="2020-05" db="EMBL/GenBank/DDBJ databases">
        <authorList>
            <person name="Chiriac C."/>
            <person name="Salcher M."/>
            <person name="Ghai R."/>
            <person name="Kavagutti S V."/>
        </authorList>
    </citation>
    <scope>NUCLEOTIDE SEQUENCE</scope>
</reference>
<dbReference type="CDD" id="cd04881">
    <property type="entry name" value="ACT_HSDH-Hom"/>
    <property type="match status" value="1"/>
</dbReference>
<dbReference type="PANTHER" id="PTHR43331:SF1">
    <property type="entry name" value="HOMOSERINE DEHYDROGENASE"/>
    <property type="match status" value="1"/>
</dbReference>
<dbReference type="Pfam" id="PF01842">
    <property type="entry name" value="ACT"/>
    <property type="match status" value="1"/>
</dbReference>
<dbReference type="PIRSF" id="PIRSF000098">
    <property type="entry name" value="Homoser_dehydrog"/>
    <property type="match status" value="1"/>
</dbReference>
<dbReference type="SUPFAM" id="SSF55347">
    <property type="entry name" value="Glyceraldehyde-3-phosphate dehydrogenase-like, C-terminal domain"/>
    <property type="match status" value="1"/>
</dbReference>
<dbReference type="SUPFAM" id="SSF51735">
    <property type="entry name" value="NAD(P)-binding Rossmann-fold domains"/>
    <property type="match status" value="1"/>
</dbReference>
<keyword evidence="7" id="KW-0028">Amino-acid biosynthesis</keyword>